<dbReference type="GO" id="GO:0046872">
    <property type="term" value="F:metal ion binding"/>
    <property type="evidence" value="ECO:0007669"/>
    <property type="project" value="UniProtKB-KW"/>
</dbReference>
<comment type="similarity">
    <text evidence="1">Belongs to the metallo-beta-lactamase superfamily.</text>
</comment>
<keyword evidence="3 7" id="KW-0378">Hydrolase</keyword>
<keyword evidence="4" id="KW-0862">Zinc</keyword>
<protein>
    <submittedName>
        <fullName evidence="7">MBL fold metallo-hydrolase</fullName>
    </submittedName>
</protein>
<dbReference type="CDD" id="cd07720">
    <property type="entry name" value="OPHC2-like_MBL-fold"/>
    <property type="match status" value="1"/>
</dbReference>
<dbReference type="PANTHER" id="PTHR42978">
    <property type="entry name" value="QUORUM-QUENCHING LACTONASE YTNP-RELATED-RELATED"/>
    <property type="match status" value="1"/>
</dbReference>
<feature type="domain" description="Metallo-beta-lactamase" evidence="6">
    <location>
        <begin position="89"/>
        <end position="295"/>
    </location>
</feature>
<dbReference type="RefSeq" id="WP_169145357.1">
    <property type="nucleotide sequence ID" value="NZ_JABBGA010000005.1"/>
</dbReference>
<evidence type="ECO:0000256" key="5">
    <source>
        <dbReference type="SAM" id="SignalP"/>
    </source>
</evidence>
<dbReference type="GO" id="GO:0016787">
    <property type="term" value="F:hydrolase activity"/>
    <property type="evidence" value="ECO:0007669"/>
    <property type="project" value="UniProtKB-KW"/>
</dbReference>
<dbReference type="Pfam" id="PF00753">
    <property type="entry name" value="Lactamase_B"/>
    <property type="match status" value="1"/>
</dbReference>
<dbReference type="PANTHER" id="PTHR42978:SF6">
    <property type="entry name" value="QUORUM-QUENCHING LACTONASE YTNP-RELATED"/>
    <property type="match status" value="1"/>
</dbReference>
<sequence>MIRSKLSRVALALALGVTIVPATPALAEAPQVKTQVPGYYRLAVGDVEVTALYDGYIDLDTKVLNNATPAEIQRLLTRMFLGGQKVQTAVNAFLLNTGGKLVLVDAGAAKAFGPTLGYIGDNLKAAGYTPEQVDVVLLTHLHADHAAGLLTAEGKPLFPNAEIRVAQADNDFWLSEEIAAKAPDGFKPFFKLARESAAPYQAAGKWKPFAGEAELAPGVKAVEANGHTPGHTAYMVESRGQRLLIVGDAVHSHAVQFARPEVAIEFDSDKKKAIAARKKLFALAAREKLALAGMHLPFPGLGHVRSEGKGYAWVPVEFSPIRSDR</sequence>
<accession>A0A848G4A5</accession>
<keyword evidence="5" id="KW-0732">Signal</keyword>
<dbReference type="InterPro" id="IPR051013">
    <property type="entry name" value="MBL_superfamily_lactonases"/>
</dbReference>
<evidence type="ECO:0000256" key="2">
    <source>
        <dbReference type="ARBA" id="ARBA00022723"/>
    </source>
</evidence>
<evidence type="ECO:0000259" key="6">
    <source>
        <dbReference type="SMART" id="SM00849"/>
    </source>
</evidence>
<feature type="signal peptide" evidence="5">
    <location>
        <begin position="1"/>
        <end position="27"/>
    </location>
</feature>
<dbReference type="EMBL" id="JABBGA010000005">
    <property type="protein sequence ID" value="NML25805.1"/>
    <property type="molecule type" value="Genomic_DNA"/>
</dbReference>
<keyword evidence="2" id="KW-0479">Metal-binding</keyword>
<evidence type="ECO:0000256" key="1">
    <source>
        <dbReference type="ARBA" id="ARBA00007749"/>
    </source>
</evidence>
<keyword evidence="8" id="KW-1185">Reference proteome</keyword>
<dbReference type="AlphaFoldDB" id="A0A848G4A5"/>
<evidence type="ECO:0000256" key="4">
    <source>
        <dbReference type="ARBA" id="ARBA00022833"/>
    </source>
</evidence>
<feature type="chain" id="PRO_5032398015" evidence="5">
    <location>
        <begin position="28"/>
        <end position="325"/>
    </location>
</feature>
<proteinExistence type="inferred from homology"/>
<evidence type="ECO:0000313" key="8">
    <source>
        <dbReference type="Proteomes" id="UP000580043"/>
    </source>
</evidence>
<dbReference type="Gene3D" id="3.60.15.10">
    <property type="entry name" value="Ribonuclease Z/Hydroxyacylglutathione hydrolase-like"/>
    <property type="match status" value="1"/>
</dbReference>
<comment type="caution">
    <text evidence="7">The sequence shown here is derived from an EMBL/GenBank/DDBJ whole genome shotgun (WGS) entry which is preliminary data.</text>
</comment>
<name>A0A848G4A5_9RHOO</name>
<dbReference type="SMART" id="SM00849">
    <property type="entry name" value="Lactamase_B"/>
    <property type="match status" value="1"/>
</dbReference>
<dbReference type="InterPro" id="IPR001279">
    <property type="entry name" value="Metallo-B-lactamas"/>
</dbReference>
<gene>
    <name evidence="7" type="ORF">HHL15_08640</name>
</gene>
<dbReference type="InterPro" id="IPR036866">
    <property type="entry name" value="RibonucZ/Hydroxyglut_hydro"/>
</dbReference>
<evidence type="ECO:0000256" key="3">
    <source>
        <dbReference type="ARBA" id="ARBA00022801"/>
    </source>
</evidence>
<organism evidence="7 8">
    <name type="scientific">Zoogloea dura</name>
    <dbReference type="NCBI Taxonomy" id="2728840"/>
    <lineage>
        <taxon>Bacteria</taxon>
        <taxon>Pseudomonadati</taxon>
        <taxon>Pseudomonadota</taxon>
        <taxon>Betaproteobacteria</taxon>
        <taxon>Rhodocyclales</taxon>
        <taxon>Zoogloeaceae</taxon>
        <taxon>Zoogloea</taxon>
    </lineage>
</organism>
<evidence type="ECO:0000313" key="7">
    <source>
        <dbReference type="EMBL" id="NML25805.1"/>
    </source>
</evidence>
<dbReference type="SUPFAM" id="SSF56281">
    <property type="entry name" value="Metallo-hydrolase/oxidoreductase"/>
    <property type="match status" value="1"/>
</dbReference>
<reference evidence="7 8" key="1">
    <citation type="submission" date="2020-04" db="EMBL/GenBank/DDBJ databases">
        <title>Zoogloea sp. G-4-1-14 isolated from soil.</title>
        <authorList>
            <person name="Dahal R.H."/>
        </authorList>
    </citation>
    <scope>NUCLEOTIDE SEQUENCE [LARGE SCALE GENOMIC DNA]</scope>
    <source>
        <strain evidence="7 8">G-4-1-14</strain>
    </source>
</reference>
<dbReference type="Proteomes" id="UP000580043">
    <property type="component" value="Unassembled WGS sequence"/>
</dbReference>